<dbReference type="Gene3D" id="2.30.30.40">
    <property type="entry name" value="SH3 Domains"/>
    <property type="match status" value="3"/>
</dbReference>
<evidence type="ECO:0000313" key="6">
    <source>
        <dbReference type="EMBL" id="MBD8038812.1"/>
    </source>
</evidence>
<evidence type="ECO:0000259" key="4">
    <source>
        <dbReference type="PROSITE" id="PS51272"/>
    </source>
</evidence>
<dbReference type="InterPro" id="IPR002508">
    <property type="entry name" value="MurNAc-LAA_cat"/>
</dbReference>
<evidence type="ECO:0000313" key="7">
    <source>
        <dbReference type="Proteomes" id="UP000619101"/>
    </source>
</evidence>
<feature type="chain" id="PRO_5047013485" evidence="3">
    <location>
        <begin position="26"/>
        <end position="626"/>
    </location>
</feature>
<protein>
    <submittedName>
        <fullName evidence="6">N-acetylmuramoyl-L-alanine amidase</fullName>
    </submittedName>
</protein>
<dbReference type="PROSITE" id="PS51781">
    <property type="entry name" value="SH3B"/>
    <property type="match status" value="1"/>
</dbReference>
<dbReference type="RefSeq" id="WP_191701875.1">
    <property type="nucleotide sequence ID" value="NZ_JACSPZ010000017.1"/>
</dbReference>
<keyword evidence="3" id="KW-0732">Signal</keyword>
<dbReference type="Proteomes" id="UP000619101">
    <property type="component" value="Unassembled WGS sequence"/>
</dbReference>
<dbReference type="SUPFAM" id="SSF53187">
    <property type="entry name" value="Zn-dependent exopeptidases"/>
    <property type="match status" value="1"/>
</dbReference>
<dbReference type="PANTHER" id="PTHR30404:SF0">
    <property type="entry name" value="N-ACETYLMURAMOYL-L-ALANINE AMIDASE AMIC"/>
    <property type="match status" value="1"/>
</dbReference>
<dbReference type="SMART" id="SM00287">
    <property type="entry name" value="SH3b"/>
    <property type="match status" value="3"/>
</dbReference>
<dbReference type="Pfam" id="PF00395">
    <property type="entry name" value="SLH"/>
    <property type="match status" value="3"/>
</dbReference>
<reference evidence="6 7" key="1">
    <citation type="submission" date="2020-08" db="EMBL/GenBank/DDBJ databases">
        <title>A Genomic Blueprint of the Chicken Gut Microbiome.</title>
        <authorList>
            <person name="Gilroy R."/>
            <person name="Ravi A."/>
            <person name="Getino M."/>
            <person name="Pursley I."/>
            <person name="Horton D.L."/>
            <person name="Alikhan N.-F."/>
            <person name="Baker D."/>
            <person name="Gharbi K."/>
            <person name="Hall N."/>
            <person name="Watson M."/>
            <person name="Adriaenssens E.M."/>
            <person name="Foster-Nyarko E."/>
            <person name="Jarju S."/>
            <person name="Secka A."/>
            <person name="Antonio M."/>
            <person name="Oren A."/>
            <person name="Chaudhuri R."/>
            <person name="La Ragione R.M."/>
            <person name="Hildebrand F."/>
            <person name="Pallen M.J."/>
        </authorList>
    </citation>
    <scope>NUCLEOTIDE SEQUENCE [LARGE SCALE GENOMIC DNA]</scope>
    <source>
        <strain evidence="6 7">A46</strain>
    </source>
</reference>
<feature type="domain" description="SLH" evidence="4">
    <location>
        <begin position="25"/>
        <end position="91"/>
    </location>
</feature>
<evidence type="ECO:0000256" key="1">
    <source>
        <dbReference type="ARBA" id="ARBA00022801"/>
    </source>
</evidence>
<accession>A0ABR8Y3L7</accession>
<name>A0ABR8Y3L7_9BACL</name>
<dbReference type="PANTHER" id="PTHR30404">
    <property type="entry name" value="N-ACETYLMURAMOYL-L-ALANINE AMIDASE"/>
    <property type="match status" value="1"/>
</dbReference>
<feature type="signal peptide" evidence="3">
    <location>
        <begin position="1"/>
        <end position="25"/>
    </location>
</feature>
<dbReference type="SMART" id="SM00646">
    <property type="entry name" value="Ami_3"/>
    <property type="match status" value="1"/>
</dbReference>
<evidence type="ECO:0000256" key="2">
    <source>
        <dbReference type="ARBA" id="ARBA00023316"/>
    </source>
</evidence>
<dbReference type="InterPro" id="IPR001119">
    <property type="entry name" value="SLH_dom"/>
</dbReference>
<sequence length="626" mass="67843">MNQKLITLVVAIFLVCTLAVTPTSAKVVFADVATTDATYEEIQYLISLGAIKGYQEKGKTYYKPNMSVTRAQAAKMAVIAAGKSPLKVSKSSYSDVKVGTEQSTYIERAKQLGLFSAKSGKFSPNAPLSREEMSHVLAVAFNLNVNDYKDLAIVFPDVTTSNTYASYIKAIYYNGITKGNDGRFMPKSSVTRAQFASFIARAKSDEYRLALPEQLDAVDVTQVIGLVSVTTDGLNVRTGPNTSSTVIGRVNTGGKLSVYAVEGNWLKVSYQGYYGYISKSYAKFLEQDGNAIGPSIKAVTANATLNLYYKPTSSSKKITQISAGAALSVYKEMGGYYLTTVDGVPGYIVKASTTVVGGSVVEPPKVDDEKPVATTNTIGKVTVASLNMRQSASGSSKTIKTLSKGSVIAVHSINGFWAKVTAGKDTGYVHKSYIKLMNEKGSAVKDRIIILDPGHGGKDPGAVNSGHTEKAIVLKVSNLVKQKLEADGAKVQMTRSGDTYPSLQERVKFTQDKFGEIYVSIHVNAATSTSAQGTETYYSISSGDQFEEDKKLATYINTEIVNNAKMKNRGVKEAQYYVTRNMIIPSVLVELGFISNAEDRKKLVDDKYVEIYAQSIYNGIVDYYKK</sequence>
<dbReference type="Pfam" id="PF01520">
    <property type="entry name" value="Amidase_3"/>
    <property type="match status" value="1"/>
</dbReference>
<dbReference type="InterPro" id="IPR050695">
    <property type="entry name" value="N-acetylmuramoyl_amidase_3"/>
</dbReference>
<feature type="domain" description="SLH" evidence="4">
    <location>
        <begin position="151"/>
        <end position="213"/>
    </location>
</feature>
<dbReference type="InterPro" id="IPR003646">
    <property type="entry name" value="SH3-like_bac-type"/>
</dbReference>
<dbReference type="PROSITE" id="PS51272">
    <property type="entry name" value="SLH"/>
    <property type="match status" value="2"/>
</dbReference>
<organism evidence="6 7">
    <name type="scientific">Solibacillus faecavium</name>
    <dbReference type="NCBI Taxonomy" id="2762221"/>
    <lineage>
        <taxon>Bacteria</taxon>
        <taxon>Bacillati</taxon>
        <taxon>Bacillota</taxon>
        <taxon>Bacilli</taxon>
        <taxon>Bacillales</taxon>
        <taxon>Caryophanaceae</taxon>
        <taxon>Solibacillus</taxon>
    </lineage>
</organism>
<dbReference type="EMBL" id="JACSPZ010000017">
    <property type="protein sequence ID" value="MBD8038812.1"/>
    <property type="molecule type" value="Genomic_DNA"/>
</dbReference>
<dbReference type="Gene3D" id="3.40.630.40">
    <property type="entry name" value="Zn-dependent exopeptidases"/>
    <property type="match status" value="1"/>
</dbReference>
<feature type="domain" description="SH3b" evidence="5">
    <location>
        <begin position="222"/>
        <end position="286"/>
    </location>
</feature>
<dbReference type="Pfam" id="PF08239">
    <property type="entry name" value="SH3_3"/>
    <property type="match status" value="3"/>
</dbReference>
<proteinExistence type="predicted"/>
<dbReference type="CDD" id="cd02696">
    <property type="entry name" value="MurNAc-LAA"/>
    <property type="match status" value="1"/>
</dbReference>
<comment type="caution">
    <text evidence="6">The sequence shown here is derived from an EMBL/GenBank/DDBJ whole genome shotgun (WGS) entry which is preliminary data.</text>
</comment>
<keyword evidence="7" id="KW-1185">Reference proteome</keyword>
<evidence type="ECO:0000256" key="3">
    <source>
        <dbReference type="SAM" id="SignalP"/>
    </source>
</evidence>
<keyword evidence="2" id="KW-0961">Cell wall biogenesis/degradation</keyword>
<keyword evidence="1" id="KW-0378">Hydrolase</keyword>
<evidence type="ECO:0000259" key="5">
    <source>
        <dbReference type="PROSITE" id="PS51781"/>
    </source>
</evidence>
<gene>
    <name evidence="6" type="ORF">H9635_18875</name>
</gene>